<keyword evidence="8" id="KW-0732">Signal</keyword>
<dbReference type="PANTHER" id="PTHR43400:SF7">
    <property type="entry name" value="FAD-DEPENDENT OXIDOREDUCTASE 2 FAD BINDING DOMAIN-CONTAINING PROTEIN"/>
    <property type="match status" value="1"/>
</dbReference>
<dbReference type="GO" id="GO:0016020">
    <property type="term" value="C:membrane"/>
    <property type="evidence" value="ECO:0007669"/>
    <property type="project" value="InterPro"/>
</dbReference>
<dbReference type="InterPro" id="IPR036188">
    <property type="entry name" value="FAD/NAD-bd_sf"/>
</dbReference>
<evidence type="ECO:0000256" key="1">
    <source>
        <dbReference type="ARBA" id="ARBA00008040"/>
    </source>
</evidence>
<dbReference type="PANTHER" id="PTHR43400">
    <property type="entry name" value="FUMARATE REDUCTASE"/>
    <property type="match status" value="1"/>
</dbReference>
<dbReference type="Gene3D" id="3.90.1010.20">
    <property type="match status" value="1"/>
</dbReference>
<feature type="region of interest" description="Disordered" evidence="9">
    <location>
        <begin position="18"/>
        <end position="53"/>
    </location>
</feature>
<proteinExistence type="inferred from homology"/>
<dbReference type="RefSeq" id="WP_004835498.1">
    <property type="nucleotide sequence ID" value="NZ_AEXM01000030.1"/>
</dbReference>
<dbReference type="Pfam" id="PF04205">
    <property type="entry name" value="FMN_bind"/>
    <property type="match status" value="1"/>
</dbReference>
<dbReference type="Gene3D" id="3.50.50.60">
    <property type="entry name" value="FAD/NAD(P)-binding domain"/>
    <property type="match status" value="1"/>
</dbReference>
<dbReference type="InterPro" id="IPR007329">
    <property type="entry name" value="FMN-bd"/>
</dbReference>
<feature type="signal peptide" evidence="8">
    <location>
        <begin position="1"/>
        <end position="23"/>
    </location>
</feature>
<keyword evidence="5 8" id="KW-0274">FAD</keyword>
<sequence>MKAKNLFAGLALALALTSCGSNPTDTKEETKEEAKTEQPSKAKDASEVSGTYEGKATGYGGDINVKVTLDKGVITDIETEENETVSVGSQGIERVKDEVIARNSTDVDRATGATISSAAFLSAVNEALLTAGVDAENLEAKDVEDDFKTPVDTEVVVVGAGGAGLSAAIQLAQDGKEVTVVEKASITGGNSSLASGGMNASETKLQEKEGIADTNDLFFEDTMKGGHDINNPDLVRKMVESSSDAIDWLEELGAPLTQLKFSGGQTEMRTHAPVNEEGKSIPVGSYLVDKLTKKAKELGVNFIYDARVNEIIMEDGVAKGVVCETKKGDLTVNADAVIVASGGFGSNMDMVVKYKPELEGYVSTNAKSITGDAVDFLEKAGADFIDMDQIQIHPTVVQKDGSLISEGLRGEGAILLNQKGERFVDELQTRDFVSKTILDQEGKAAYLVVDQKMMDESATIKKYFDKGLLEKADDVKKLAEIMEADEETVKNSIEKWKEICANNEDPDFGRKGMDKSKSDLSKAPYYVVKIAPGIHHTMGGVKVNTNSEVISKDENVIPGLYAAGEVTGGIHGGNRLGGNAVTDTVVFGRNAAKSAEEYISEK</sequence>
<name>F0GX71_9FIRM</name>
<evidence type="ECO:0000256" key="5">
    <source>
        <dbReference type="ARBA" id="ARBA00022827"/>
    </source>
</evidence>
<dbReference type="STRING" id="879305.HMPREF9290_0845"/>
<dbReference type="PATRIC" id="fig|879305.3.peg.1402"/>
<dbReference type="Proteomes" id="UP000005286">
    <property type="component" value="Unassembled WGS sequence"/>
</dbReference>
<keyword evidence="4 8" id="KW-0285">Flavoprotein</keyword>
<dbReference type="SUPFAM" id="SSF56425">
    <property type="entry name" value="Succinate dehydrogenase/fumarate reductase flavoprotein, catalytic domain"/>
    <property type="match status" value="1"/>
</dbReference>
<dbReference type="InterPro" id="IPR027477">
    <property type="entry name" value="Succ_DH/fumarate_Rdtase_cat_sf"/>
</dbReference>
<comment type="caution">
    <text evidence="11">The sequence shown here is derived from an EMBL/GenBank/DDBJ whole genome shotgun (WGS) entry which is preliminary data.</text>
</comment>
<feature type="domain" description="FMN-binding" evidence="10">
    <location>
        <begin position="58"/>
        <end position="131"/>
    </location>
</feature>
<dbReference type="SUPFAM" id="SSF51905">
    <property type="entry name" value="FAD/NAD(P)-binding domain"/>
    <property type="match status" value="1"/>
</dbReference>
<evidence type="ECO:0000256" key="3">
    <source>
        <dbReference type="ARBA" id="ARBA00015872"/>
    </source>
</evidence>
<dbReference type="eggNOG" id="COG1053">
    <property type="taxonomic scope" value="Bacteria"/>
</dbReference>
<evidence type="ECO:0000256" key="8">
    <source>
        <dbReference type="RuleBase" id="RU366062"/>
    </source>
</evidence>
<keyword evidence="6 8" id="KW-0560">Oxidoreductase</keyword>
<dbReference type="InterPro" id="IPR010960">
    <property type="entry name" value="Flavocytochrome_c"/>
</dbReference>
<dbReference type="eggNOG" id="COG3976">
    <property type="taxonomic scope" value="Bacteria"/>
</dbReference>
<evidence type="ECO:0000256" key="9">
    <source>
        <dbReference type="SAM" id="MobiDB-lite"/>
    </source>
</evidence>
<dbReference type="GO" id="GO:0010181">
    <property type="term" value="F:FMN binding"/>
    <property type="evidence" value="ECO:0007669"/>
    <property type="project" value="InterPro"/>
</dbReference>
<accession>F0GX71</accession>
<protein>
    <recommendedName>
        <fullName evidence="3 8">Urocanate reductase</fullName>
        <ecNumber evidence="2 8">1.3.99.33</ecNumber>
    </recommendedName>
</protein>
<dbReference type="PRINTS" id="PR00368">
    <property type="entry name" value="FADPNR"/>
</dbReference>
<evidence type="ECO:0000256" key="4">
    <source>
        <dbReference type="ARBA" id="ARBA00022630"/>
    </source>
</evidence>
<dbReference type="Pfam" id="PF00890">
    <property type="entry name" value="FAD_binding_2"/>
    <property type="match status" value="1"/>
</dbReference>
<evidence type="ECO:0000256" key="6">
    <source>
        <dbReference type="ARBA" id="ARBA00023002"/>
    </source>
</evidence>
<evidence type="ECO:0000259" key="10">
    <source>
        <dbReference type="SMART" id="SM00900"/>
    </source>
</evidence>
<comment type="cofactor">
    <cofactor evidence="8">
        <name>FAD</name>
        <dbReference type="ChEBI" id="CHEBI:57692"/>
    </cofactor>
    <text evidence="8">Binds 1 FAD per subunit.</text>
</comment>
<comment type="similarity">
    <text evidence="1 8">Belongs to the FAD-dependent oxidoreductase 2 family. FRD/SDH subfamily.</text>
</comment>
<evidence type="ECO:0000256" key="7">
    <source>
        <dbReference type="ARBA" id="ARBA00049922"/>
    </source>
</evidence>
<gene>
    <name evidence="11" type="ORF">HMPREF9290_0845</name>
</gene>
<evidence type="ECO:0000256" key="2">
    <source>
        <dbReference type="ARBA" id="ARBA00013137"/>
    </source>
</evidence>
<comment type="catalytic activity">
    <reaction evidence="7 8">
        <text>dihydrourocanate + A = urocanate + AH2</text>
        <dbReference type="Rhea" id="RHEA:36059"/>
        <dbReference type="ChEBI" id="CHEBI:13193"/>
        <dbReference type="ChEBI" id="CHEBI:17499"/>
        <dbReference type="ChEBI" id="CHEBI:27247"/>
        <dbReference type="ChEBI" id="CHEBI:72991"/>
        <dbReference type="EC" id="1.3.99.33"/>
    </reaction>
</comment>
<dbReference type="EMBL" id="AEXM01000030">
    <property type="protein sequence ID" value="EGC81569.1"/>
    <property type="molecule type" value="Genomic_DNA"/>
</dbReference>
<dbReference type="NCBIfam" id="TIGR01813">
    <property type="entry name" value="flavo_cyto_c"/>
    <property type="match status" value="1"/>
</dbReference>
<feature type="chain" id="PRO_5039756657" description="Urocanate reductase" evidence="8">
    <location>
        <begin position="24"/>
        <end position="602"/>
    </location>
</feature>
<evidence type="ECO:0000313" key="11">
    <source>
        <dbReference type="EMBL" id="EGC81569.1"/>
    </source>
</evidence>
<dbReference type="InterPro" id="IPR003953">
    <property type="entry name" value="FAD-dep_OxRdtase_2_FAD-bd"/>
</dbReference>
<dbReference type="AlphaFoldDB" id="F0GX71"/>
<dbReference type="FunFam" id="3.90.700.10:FF:000007">
    <property type="entry name" value="NADH-dependent fumarate reductase"/>
    <property type="match status" value="1"/>
</dbReference>
<organism evidence="11 12">
    <name type="scientific">Anaerococcus prevotii ACS-065-V-Col13</name>
    <dbReference type="NCBI Taxonomy" id="879305"/>
    <lineage>
        <taxon>Bacteria</taxon>
        <taxon>Bacillati</taxon>
        <taxon>Bacillota</taxon>
        <taxon>Tissierellia</taxon>
        <taxon>Tissierellales</taxon>
        <taxon>Peptoniphilaceae</taxon>
        <taxon>Anaerococcus</taxon>
    </lineage>
</organism>
<dbReference type="EC" id="1.3.99.33" evidence="2 8"/>
<comment type="cofactor">
    <cofactor evidence="8">
        <name>FMN</name>
        <dbReference type="ChEBI" id="CHEBI:58210"/>
    </cofactor>
    <text evidence="8">Binds 1 or 2 FMN covalently per subunit.</text>
</comment>
<dbReference type="InterPro" id="IPR050315">
    <property type="entry name" value="FAD-oxidoreductase_2"/>
</dbReference>
<dbReference type="GO" id="GO:0033765">
    <property type="term" value="F:steroid dehydrogenase activity, acting on the CH-CH group of donors"/>
    <property type="evidence" value="ECO:0007669"/>
    <property type="project" value="UniProtKB-ARBA"/>
</dbReference>
<dbReference type="Gene3D" id="3.90.700.10">
    <property type="entry name" value="Succinate dehydrogenase/fumarate reductase flavoprotein, catalytic domain"/>
    <property type="match status" value="1"/>
</dbReference>
<dbReference type="SMART" id="SM00900">
    <property type="entry name" value="FMN_bind"/>
    <property type="match status" value="1"/>
</dbReference>
<keyword evidence="12" id="KW-1185">Reference proteome</keyword>
<reference evidence="11 12" key="1">
    <citation type="submission" date="2011-01" db="EMBL/GenBank/DDBJ databases">
        <authorList>
            <person name="Durkin A.S."/>
            <person name="Madupu R."/>
            <person name="Torralba M."/>
            <person name="Gillis M."/>
            <person name="Methe B."/>
            <person name="Sutton G."/>
            <person name="Nelson K.E."/>
        </authorList>
    </citation>
    <scope>NUCLEOTIDE SEQUENCE [LARGE SCALE GENOMIC DNA]</scope>
    <source>
        <strain evidence="11 12">ACS-065-V-Col13</strain>
    </source>
</reference>
<dbReference type="PROSITE" id="PS51257">
    <property type="entry name" value="PROKAR_LIPOPROTEIN"/>
    <property type="match status" value="1"/>
</dbReference>
<evidence type="ECO:0000313" key="12">
    <source>
        <dbReference type="Proteomes" id="UP000005286"/>
    </source>
</evidence>
<feature type="compositionally biased region" description="Basic and acidic residues" evidence="9">
    <location>
        <begin position="25"/>
        <end position="46"/>
    </location>
</feature>